<dbReference type="Proteomes" id="UP000799424">
    <property type="component" value="Unassembled WGS sequence"/>
</dbReference>
<protein>
    <submittedName>
        <fullName evidence="2">Uncharacterized protein</fullName>
    </submittedName>
</protein>
<gene>
    <name evidence="2" type="ORF">CC86DRAFT_377881</name>
</gene>
<accession>A0A6A7ACB1</accession>
<evidence type="ECO:0000256" key="1">
    <source>
        <dbReference type="SAM" id="MobiDB-lite"/>
    </source>
</evidence>
<feature type="compositionally biased region" description="Polar residues" evidence="1">
    <location>
        <begin position="207"/>
        <end position="217"/>
    </location>
</feature>
<feature type="region of interest" description="Disordered" evidence="1">
    <location>
        <begin position="189"/>
        <end position="255"/>
    </location>
</feature>
<evidence type="ECO:0000313" key="2">
    <source>
        <dbReference type="EMBL" id="KAF2830951.1"/>
    </source>
</evidence>
<evidence type="ECO:0000313" key="3">
    <source>
        <dbReference type="Proteomes" id="UP000799424"/>
    </source>
</evidence>
<dbReference type="EMBL" id="MU006218">
    <property type="protein sequence ID" value="KAF2830951.1"/>
    <property type="molecule type" value="Genomic_DNA"/>
</dbReference>
<sequence length="255" mass="28182">MYIETSVPASSRTSRFGVTIECALPQSKIPSASISSTVLSHRHRISTVGFVIRHKLEGRDSCELSYGSVCNELLEGQQRGLRIYLSANEQQADVMLVMLVFLKGCDPVSGENTLVNLVPQLACMMSSFRNPVCADTAVTYVLTNGARPGKAPVAFARFNVADWCNEVLVKSSGSRVERELVKSESEVEVKVSLTSTTTRKSPARLPRSTTSLQSPHKNTFDHDIDDNNNSFQIPPVTWHTNPRRRPCERPTDNEA</sequence>
<organism evidence="2 3">
    <name type="scientific">Ophiobolus disseminans</name>
    <dbReference type="NCBI Taxonomy" id="1469910"/>
    <lineage>
        <taxon>Eukaryota</taxon>
        <taxon>Fungi</taxon>
        <taxon>Dikarya</taxon>
        <taxon>Ascomycota</taxon>
        <taxon>Pezizomycotina</taxon>
        <taxon>Dothideomycetes</taxon>
        <taxon>Pleosporomycetidae</taxon>
        <taxon>Pleosporales</taxon>
        <taxon>Pleosporineae</taxon>
        <taxon>Phaeosphaeriaceae</taxon>
        <taxon>Ophiobolus</taxon>
    </lineage>
</organism>
<proteinExistence type="predicted"/>
<dbReference type="AlphaFoldDB" id="A0A6A7ACB1"/>
<name>A0A6A7ACB1_9PLEO</name>
<feature type="compositionally biased region" description="Basic and acidic residues" evidence="1">
    <location>
        <begin position="245"/>
        <end position="255"/>
    </location>
</feature>
<keyword evidence="3" id="KW-1185">Reference proteome</keyword>
<reference evidence="2" key="1">
    <citation type="journal article" date="2020" name="Stud. Mycol.">
        <title>101 Dothideomycetes genomes: a test case for predicting lifestyles and emergence of pathogens.</title>
        <authorList>
            <person name="Haridas S."/>
            <person name="Albert R."/>
            <person name="Binder M."/>
            <person name="Bloem J."/>
            <person name="Labutti K."/>
            <person name="Salamov A."/>
            <person name="Andreopoulos B."/>
            <person name="Baker S."/>
            <person name="Barry K."/>
            <person name="Bills G."/>
            <person name="Bluhm B."/>
            <person name="Cannon C."/>
            <person name="Castanera R."/>
            <person name="Culley D."/>
            <person name="Daum C."/>
            <person name="Ezra D."/>
            <person name="Gonzalez J."/>
            <person name="Henrissat B."/>
            <person name="Kuo A."/>
            <person name="Liang C."/>
            <person name="Lipzen A."/>
            <person name="Lutzoni F."/>
            <person name="Magnuson J."/>
            <person name="Mondo S."/>
            <person name="Nolan M."/>
            <person name="Ohm R."/>
            <person name="Pangilinan J."/>
            <person name="Park H.-J."/>
            <person name="Ramirez L."/>
            <person name="Alfaro M."/>
            <person name="Sun H."/>
            <person name="Tritt A."/>
            <person name="Yoshinaga Y."/>
            <person name="Zwiers L.-H."/>
            <person name="Turgeon B."/>
            <person name="Goodwin S."/>
            <person name="Spatafora J."/>
            <person name="Crous P."/>
            <person name="Grigoriev I."/>
        </authorList>
    </citation>
    <scope>NUCLEOTIDE SEQUENCE</scope>
    <source>
        <strain evidence="2">CBS 113818</strain>
    </source>
</reference>